<keyword evidence="3" id="KW-1185">Reference proteome</keyword>
<keyword evidence="1" id="KW-0472">Membrane</keyword>
<keyword evidence="1" id="KW-1133">Transmembrane helix</keyword>
<evidence type="ECO:0000313" key="2">
    <source>
        <dbReference type="EMBL" id="KAK4022832.1"/>
    </source>
</evidence>
<comment type="caution">
    <text evidence="2">The sequence shown here is derived from an EMBL/GenBank/DDBJ whole genome shotgun (WGS) entry which is preliminary data.</text>
</comment>
<evidence type="ECO:0000256" key="1">
    <source>
        <dbReference type="SAM" id="Phobius"/>
    </source>
</evidence>
<protein>
    <submittedName>
        <fullName evidence="2">Uncharacterized protein</fullName>
    </submittedName>
</protein>
<keyword evidence="1" id="KW-0812">Transmembrane</keyword>
<dbReference type="EMBL" id="JAOYFB010000037">
    <property type="protein sequence ID" value="KAK4022832.1"/>
    <property type="molecule type" value="Genomic_DNA"/>
</dbReference>
<reference evidence="2 3" key="1">
    <citation type="journal article" date="2023" name="Nucleic Acids Res.">
        <title>The hologenome of Daphnia magna reveals possible DNA methylation and microbiome-mediated evolution of the host genome.</title>
        <authorList>
            <person name="Chaturvedi A."/>
            <person name="Li X."/>
            <person name="Dhandapani V."/>
            <person name="Marshall H."/>
            <person name="Kissane S."/>
            <person name="Cuenca-Cambronero M."/>
            <person name="Asole G."/>
            <person name="Calvet F."/>
            <person name="Ruiz-Romero M."/>
            <person name="Marangio P."/>
            <person name="Guigo R."/>
            <person name="Rago D."/>
            <person name="Mirbahai L."/>
            <person name="Eastwood N."/>
            <person name="Colbourne J.K."/>
            <person name="Zhou J."/>
            <person name="Mallon E."/>
            <person name="Orsini L."/>
        </authorList>
    </citation>
    <scope>NUCLEOTIDE SEQUENCE [LARGE SCALE GENOMIC DNA]</scope>
    <source>
        <strain evidence="2">LRV0_1</strain>
    </source>
</reference>
<accession>A0ABR0ACJ4</accession>
<feature type="transmembrane region" description="Helical" evidence="1">
    <location>
        <begin position="82"/>
        <end position="105"/>
    </location>
</feature>
<dbReference type="Proteomes" id="UP001234178">
    <property type="component" value="Unassembled WGS sequence"/>
</dbReference>
<feature type="transmembrane region" description="Helical" evidence="1">
    <location>
        <begin position="225"/>
        <end position="247"/>
    </location>
</feature>
<evidence type="ECO:0000313" key="3">
    <source>
        <dbReference type="Proteomes" id="UP001234178"/>
    </source>
</evidence>
<sequence>MDCEIWLVLGVSFSPRPIEMKHERGGRNDGVLHFSLGFSYSGSSFDGRTESRVVPLSSQLLATDANDVGYGPRSSHVGRGSIIIISCLSRRLLFVFFVLMAWVVLSYTNHPHTRPALDFVRRLQNYVTRLGSAQVPTQKAELSDKKRSNRRATPVAFSAHFLLSTVRSVEWRTNFFFTKEFLFHLSFDSTRDFYLRQASSLLGRSRLQDVIRTFDHSLTTVMAVYGVYIADFMTVSCVLVCVCIWCIQLRSSP</sequence>
<gene>
    <name evidence="2" type="ORF">OUZ56_008278</name>
</gene>
<organism evidence="2 3">
    <name type="scientific">Daphnia magna</name>
    <dbReference type="NCBI Taxonomy" id="35525"/>
    <lineage>
        <taxon>Eukaryota</taxon>
        <taxon>Metazoa</taxon>
        <taxon>Ecdysozoa</taxon>
        <taxon>Arthropoda</taxon>
        <taxon>Crustacea</taxon>
        <taxon>Branchiopoda</taxon>
        <taxon>Diplostraca</taxon>
        <taxon>Cladocera</taxon>
        <taxon>Anomopoda</taxon>
        <taxon>Daphniidae</taxon>
        <taxon>Daphnia</taxon>
    </lineage>
</organism>
<name>A0ABR0ACJ4_9CRUS</name>
<proteinExistence type="predicted"/>